<dbReference type="Gene3D" id="2.40.100.10">
    <property type="entry name" value="Cyclophilin-like"/>
    <property type="match status" value="1"/>
</dbReference>
<feature type="chain" id="PRO_5044998343" description="Peptidyl-prolyl cis-trans isomerase" evidence="2">
    <location>
        <begin position="27"/>
        <end position="238"/>
    </location>
</feature>
<keyword evidence="2" id="KW-0697">Rotamase</keyword>
<dbReference type="PROSITE" id="PS51257">
    <property type="entry name" value="PROKAR_LIPOPROTEIN"/>
    <property type="match status" value="1"/>
</dbReference>
<dbReference type="EC" id="5.2.1.8" evidence="2"/>
<evidence type="ECO:0000256" key="1">
    <source>
        <dbReference type="ARBA" id="ARBA00002388"/>
    </source>
</evidence>
<keyword evidence="6" id="KW-1185">Reference proteome</keyword>
<dbReference type="PANTHER" id="PTHR45625">
    <property type="entry name" value="PEPTIDYL-PROLYL CIS-TRANS ISOMERASE-RELATED"/>
    <property type="match status" value="1"/>
</dbReference>
<protein>
    <recommendedName>
        <fullName evidence="2">Peptidyl-prolyl cis-trans isomerase</fullName>
        <shortName evidence="2">PPIase</shortName>
        <ecNumber evidence="2">5.2.1.8</ecNumber>
    </recommendedName>
</protein>
<feature type="region of interest" description="Disordered" evidence="3">
    <location>
        <begin position="26"/>
        <end position="85"/>
    </location>
</feature>
<name>A0ABZ0ZL89_9ACTN</name>
<dbReference type="RefSeq" id="WP_322936269.1">
    <property type="nucleotide sequence ID" value="NZ_CP141059.1"/>
</dbReference>
<dbReference type="InterPro" id="IPR029000">
    <property type="entry name" value="Cyclophilin-like_dom_sf"/>
</dbReference>
<keyword evidence="2 5" id="KW-0413">Isomerase</keyword>
<feature type="compositionally biased region" description="Polar residues" evidence="3">
    <location>
        <begin position="36"/>
        <end position="47"/>
    </location>
</feature>
<reference evidence="6" key="1">
    <citation type="submission" date="2023-12" db="EMBL/GenBank/DDBJ databases">
        <title>Novel species in genus Nocardioides.</title>
        <authorList>
            <person name="Zhou H."/>
        </authorList>
    </citation>
    <scope>NUCLEOTIDE SEQUENCE [LARGE SCALE GENOMIC DNA]</scope>
    <source>
        <strain evidence="6">HM61</strain>
    </source>
</reference>
<dbReference type="PRINTS" id="PR00153">
    <property type="entry name" value="CSAPPISMRASE"/>
</dbReference>
<evidence type="ECO:0000256" key="3">
    <source>
        <dbReference type="SAM" id="MobiDB-lite"/>
    </source>
</evidence>
<evidence type="ECO:0000313" key="5">
    <source>
        <dbReference type="EMBL" id="WQQ24526.1"/>
    </source>
</evidence>
<keyword evidence="2" id="KW-0732">Signal</keyword>
<comment type="function">
    <text evidence="1 2">PPIases accelerate the folding of proteins. It catalyzes the cis-trans isomerization of proline imidic peptide bonds in oligopeptides.</text>
</comment>
<proteinExistence type="inferred from homology"/>
<comment type="catalytic activity">
    <reaction evidence="2">
        <text>[protein]-peptidylproline (omega=180) = [protein]-peptidylproline (omega=0)</text>
        <dbReference type="Rhea" id="RHEA:16237"/>
        <dbReference type="Rhea" id="RHEA-COMP:10747"/>
        <dbReference type="Rhea" id="RHEA-COMP:10748"/>
        <dbReference type="ChEBI" id="CHEBI:83833"/>
        <dbReference type="ChEBI" id="CHEBI:83834"/>
        <dbReference type="EC" id="5.2.1.8"/>
    </reaction>
</comment>
<evidence type="ECO:0000313" key="6">
    <source>
        <dbReference type="Proteomes" id="UP001327225"/>
    </source>
</evidence>
<comment type="similarity">
    <text evidence="2">Belongs to the cyclophilin-type PPIase family.</text>
</comment>
<gene>
    <name evidence="5" type="ORF">SHK19_11130</name>
</gene>
<dbReference type="Proteomes" id="UP001327225">
    <property type="component" value="Chromosome"/>
</dbReference>
<feature type="signal peptide" evidence="2">
    <location>
        <begin position="1"/>
        <end position="26"/>
    </location>
</feature>
<dbReference type="EMBL" id="CP141059">
    <property type="protein sequence ID" value="WQQ24526.1"/>
    <property type="molecule type" value="Genomic_DNA"/>
</dbReference>
<feature type="compositionally biased region" description="Acidic residues" evidence="3">
    <location>
        <begin position="26"/>
        <end position="35"/>
    </location>
</feature>
<feature type="domain" description="PPIase cyclophilin-type" evidence="4">
    <location>
        <begin position="91"/>
        <end position="237"/>
    </location>
</feature>
<sequence length="238" mass="24201">MRARSFTRPALAASALVLALGLAACGEDDPDDEAGNDSSTPTETADSPTDEESGTTEGAGACTYASDGSGSEVSLPPADPTVEGSVPVTMQTSVGELKLELDADNAPCTVNSFASLAEQGYYDGQSCYRLTTDGIFVLQCGNPTGSPGYTFADELSGTETYPPGTLAMANAGPNTNSSEFFIVYADTPLPPSYTVFGTIDEASLAIVEDVAADGQDNSHPAGGGVPNTAVDIESVTVD</sequence>
<evidence type="ECO:0000256" key="2">
    <source>
        <dbReference type="RuleBase" id="RU363019"/>
    </source>
</evidence>
<dbReference type="InterPro" id="IPR002130">
    <property type="entry name" value="Cyclophilin-type_PPIase_dom"/>
</dbReference>
<feature type="region of interest" description="Disordered" evidence="3">
    <location>
        <begin position="214"/>
        <end position="238"/>
    </location>
</feature>
<dbReference type="GO" id="GO:0003755">
    <property type="term" value="F:peptidyl-prolyl cis-trans isomerase activity"/>
    <property type="evidence" value="ECO:0007669"/>
    <property type="project" value="UniProtKB-EC"/>
</dbReference>
<dbReference type="PROSITE" id="PS50072">
    <property type="entry name" value="CSA_PPIASE_2"/>
    <property type="match status" value="1"/>
</dbReference>
<dbReference type="PANTHER" id="PTHR45625:SF3">
    <property type="entry name" value="PEPTIDYL-PROLYL CIS-TRANS ISOMERASE B-RELATED"/>
    <property type="match status" value="1"/>
</dbReference>
<dbReference type="Pfam" id="PF00160">
    <property type="entry name" value="Pro_isomerase"/>
    <property type="match status" value="1"/>
</dbReference>
<dbReference type="SUPFAM" id="SSF50891">
    <property type="entry name" value="Cyclophilin-like"/>
    <property type="match status" value="1"/>
</dbReference>
<evidence type="ECO:0000259" key="4">
    <source>
        <dbReference type="PROSITE" id="PS50072"/>
    </source>
</evidence>
<organism evidence="5 6">
    <name type="scientific">Nocardioides bizhenqiangii</name>
    <dbReference type="NCBI Taxonomy" id="3095076"/>
    <lineage>
        <taxon>Bacteria</taxon>
        <taxon>Bacillati</taxon>
        <taxon>Actinomycetota</taxon>
        <taxon>Actinomycetes</taxon>
        <taxon>Propionibacteriales</taxon>
        <taxon>Nocardioidaceae</taxon>
        <taxon>Nocardioides</taxon>
    </lineage>
</organism>
<accession>A0ABZ0ZL89</accession>
<dbReference type="CDD" id="cd00317">
    <property type="entry name" value="cyclophilin"/>
    <property type="match status" value="1"/>
</dbReference>
<dbReference type="InterPro" id="IPR044666">
    <property type="entry name" value="Cyclophilin_A-like"/>
</dbReference>